<organism evidence="2">
    <name type="scientific">Xenopus tropicalis</name>
    <name type="common">Western clawed frog</name>
    <name type="synonym">Silurana tropicalis</name>
    <dbReference type="NCBI Taxonomy" id="8364"/>
    <lineage>
        <taxon>Eukaryota</taxon>
        <taxon>Metazoa</taxon>
        <taxon>Chordata</taxon>
        <taxon>Craniata</taxon>
        <taxon>Vertebrata</taxon>
        <taxon>Euteleostomi</taxon>
        <taxon>Amphibia</taxon>
        <taxon>Batrachia</taxon>
        <taxon>Anura</taxon>
        <taxon>Pipoidea</taxon>
        <taxon>Pipidae</taxon>
        <taxon>Xenopodinae</taxon>
        <taxon>Xenopus</taxon>
        <taxon>Silurana</taxon>
    </lineage>
</organism>
<dbReference type="InterPro" id="IPR031369">
    <property type="entry name" value="PRR18"/>
</dbReference>
<protein>
    <submittedName>
        <fullName evidence="2">Uncharacterized protein</fullName>
    </submittedName>
</protein>
<name>A0A6I8QPA6_XENTR</name>
<dbReference type="AlphaFoldDB" id="A0A6I8QPA6"/>
<dbReference type="Ensembl" id="ENSXETT00000093040">
    <property type="protein sequence ID" value="ENSXETP00000074978"/>
    <property type="gene ID" value="ENSXETG00000037784"/>
</dbReference>
<dbReference type="GeneTree" id="ENSGT00390000002164"/>
<reference evidence="2" key="1">
    <citation type="journal article" date="2010" name="Science">
        <title>The genome of the Western clawed frog Xenopus tropicalis.</title>
        <authorList>
            <person name="Hellsten U."/>
            <person name="Harland R.M."/>
            <person name="Gilchrist M.J."/>
            <person name="Hendrix D."/>
            <person name="Jurka J."/>
            <person name="Kapitonov V."/>
            <person name="Ovcharenko I."/>
            <person name="Putnam N.H."/>
            <person name="Shu S."/>
            <person name="Taher L."/>
            <person name="Blitz I.L."/>
            <person name="Blumberg B."/>
            <person name="Dichmann D.S."/>
            <person name="Dubchak I."/>
            <person name="Amaya E."/>
            <person name="Detter J.C."/>
            <person name="Fletcher R."/>
            <person name="Gerhard D.S."/>
            <person name="Goodstein D."/>
            <person name="Graves T."/>
            <person name="Grigoriev I.V."/>
            <person name="Grimwood J."/>
            <person name="Kawashima T."/>
            <person name="Lindquist E."/>
            <person name="Lucas S.M."/>
            <person name="Mead P.E."/>
            <person name="Mitros T."/>
            <person name="Ogino H."/>
            <person name="Ohta Y."/>
            <person name="Poliakov A.V."/>
            <person name="Pollet N."/>
            <person name="Robert J."/>
            <person name="Salamov A."/>
            <person name="Sater A.K."/>
            <person name="Schmutz J."/>
            <person name="Terry A."/>
            <person name="Vize P.D."/>
            <person name="Warren W.C."/>
            <person name="Wells D."/>
            <person name="Wills A."/>
            <person name="Wilson R.K."/>
            <person name="Zimmerman L.B."/>
            <person name="Zorn A.M."/>
            <person name="Grainger R."/>
            <person name="Grammer T."/>
            <person name="Khokha M.K."/>
            <person name="Richardson P.M."/>
            <person name="Rokhsar D.S."/>
        </authorList>
    </citation>
    <scope>NUCLEOTIDE SEQUENCE [LARGE SCALE GENOMIC DNA]</scope>
    <source>
        <strain evidence="2">Nigerian</strain>
    </source>
</reference>
<sequence>MFEKGCAWLFLRSSSGREPNMPLPPIQHQQHTLPARLPVRNSSCRGAAQPQSPEPWRASVGTEELSNSWPSATLNRLLERRCRVHHSEGSLQPARRVLEQVPSAITRSYDSVIHPRSSIAQKKGLPCSGKEKPVTNPARHPQLNSASLNCSDVRFTLCLTPEALLVLQKKNLEKQQQRKLRLDPRPIFASRSRSRGDLVPRCTSQKPLPDVREILKISLLNEHHRYDDVEYEEDDGWIGGGGGVSGYPLDEGLVRRCTEWLQGVEMATARDRNLNDKLQALPHLNTY</sequence>
<accession>A0A6I8QPA6</accession>
<feature type="region of interest" description="Disordered" evidence="1">
    <location>
        <begin position="43"/>
        <end position="64"/>
    </location>
</feature>
<dbReference type="FunCoup" id="A0A6I8QPA6">
    <property type="interactions" value="1"/>
</dbReference>
<reference evidence="2" key="2">
    <citation type="submission" date="2020-05" db="UniProtKB">
        <authorList>
            <consortium name="Ensembl"/>
        </authorList>
    </citation>
    <scope>IDENTIFICATION</scope>
</reference>
<dbReference type="Pfam" id="PF15671">
    <property type="entry name" value="PRR18"/>
    <property type="match status" value="2"/>
</dbReference>
<evidence type="ECO:0000256" key="1">
    <source>
        <dbReference type="SAM" id="MobiDB-lite"/>
    </source>
</evidence>
<dbReference type="InParanoid" id="A0A6I8QPA6"/>
<proteinExistence type="predicted"/>
<dbReference type="Bgee" id="ENSXETG00000037784">
    <property type="expression patterns" value="Expressed in neurula embryo and 7 other cell types or tissues"/>
</dbReference>
<evidence type="ECO:0000313" key="2">
    <source>
        <dbReference type="Ensembl" id="ENSXETP00000074978"/>
    </source>
</evidence>